<sequence>MDYRDLASSQYLVGPSRLLGQLPKAPRYLFQGNSQARISNRLYMLYPTDQAPTSKYLTHLQLDLQEQHTTPRQALPHMRDMDCSCSISQCMKGKG</sequence>
<evidence type="ECO:0000313" key="1">
    <source>
        <dbReference type="EMBL" id="JAD75324.1"/>
    </source>
</evidence>
<organism evidence="1">
    <name type="scientific">Arundo donax</name>
    <name type="common">Giant reed</name>
    <name type="synonym">Donax arundinaceus</name>
    <dbReference type="NCBI Taxonomy" id="35708"/>
    <lineage>
        <taxon>Eukaryota</taxon>
        <taxon>Viridiplantae</taxon>
        <taxon>Streptophyta</taxon>
        <taxon>Embryophyta</taxon>
        <taxon>Tracheophyta</taxon>
        <taxon>Spermatophyta</taxon>
        <taxon>Magnoliopsida</taxon>
        <taxon>Liliopsida</taxon>
        <taxon>Poales</taxon>
        <taxon>Poaceae</taxon>
        <taxon>PACMAD clade</taxon>
        <taxon>Arundinoideae</taxon>
        <taxon>Arundineae</taxon>
        <taxon>Arundo</taxon>
    </lineage>
</organism>
<reference evidence="1" key="2">
    <citation type="journal article" date="2015" name="Data Brief">
        <title>Shoot transcriptome of the giant reed, Arundo donax.</title>
        <authorList>
            <person name="Barrero R.A."/>
            <person name="Guerrero F.D."/>
            <person name="Moolhuijzen P."/>
            <person name="Goolsby J.A."/>
            <person name="Tidwell J."/>
            <person name="Bellgard S.E."/>
            <person name="Bellgard M.I."/>
        </authorList>
    </citation>
    <scope>NUCLEOTIDE SEQUENCE</scope>
    <source>
        <tissue evidence="1">Shoot tissue taken approximately 20 cm above the soil surface</tissue>
    </source>
</reference>
<proteinExistence type="predicted"/>
<dbReference type="AlphaFoldDB" id="A0A0A9CG81"/>
<accession>A0A0A9CG81</accession>
<name>A0A0A9CG81_ARUDO</name>
<protein>
    <submittedName>
        <fullName evidence="1">Uncharacterized protein</fullName>
    </submittedName>
</protein>
<dbReference type="EMBL" id="GBRH01222571">
    <property type="protein sequence ID" value="JAD75324.1"/>
    <property type="molecule type" value="Transcribed_RNA"/>
</dbReference>
<reference evidence="1" key="1">
    <citation type="submission" date="2014-09" db="EMBL/GenBank/DDBJ databases">
        <authorList>
            <person name="Magalhaes I.L.F."/>
            <person name="Oliveira U."/>
            <person name="Santos F.R."/>
            <person name="Vidigal T.H.D.A."/>
            <person name="Brescovit A.D."/>
            <person name="Santos A.J."/>
        </authorList>
    </citation>
    <scope>NUCLEOTIDE SEQUENCE</scope>
    <source>
        <tissue evidence="1">Shoot tissue taken approximately 20 cm above the soil surface</tissue>
    </source>
</reference>